<evidence type="ECO:0000259" key="1">
    <source>
        <dbReference type="Pfam" id="PF09860"/>
    </source>
</evidence>
<sequence>MPALSQAAAMLDALAAPARLALLSAVVARTEAGQDCSLAALAASLDRPLAALVKDVTRLDTCGLVAVRGRTVVPTLAALRETAGDLVAQLPVSALLAGRPDLERYFTHGRLDDLTVDHDVKLRLAPMLAGLLPDDREMTEAEVNAVLAQVHDDHAYLRRMLVDFGQLTRDGSAGYRRAG</sequence>
<dbReference type="RefSeq" id="WP_229716321.1">
    <property type="nucleotide sequence ID" value="NZ_BMMX01000066.1"/>
</dbReference>
<evidence type="ECO:0000313" key="2">
    <source>
        <dbReference type="EMBL" id="GGL19333.1"/>
    </source>
</evidence>
<accession>A0A8J3C8A4</accession>
<dbReference type="EMBL" id="BMMX01000066">
    <property type="protein sequence ID" value="GGL19333.1"/>
    <property type="molecule type" value="Genomic_DNA"/>
</dbReference>
<comment type="caution">
    <text evidence="2">The sequence shown here is derived from an EMBL/GenBank/DDBJ whole genome shotgun (WGS) entry which is preliminary data.</text>
</comment>
<dbReference type="Pfam" id="PF09860">
    <property type="entry name" value="DUF2087"/>
    <property type="match status" value="1"/>
</dbReference>
<gene>
    <name evidence="2" type="ORF">GCM10012284_62320</name>
</gene>
<dbReference type="AlphaFoldDB" id="A0A8J3C8A4"/>
<reference evidence="2" key="2">
    <citation type="submission" date="2020-09" db="EMBL/GenBank/DDBJ databases">
        <authorList>
            <person name="Sun Q."/>
            <person name="Zhou Y."/>
        </authorList>
    </citation>
    <scope>NUCLEOTIDE SEQUENCE</scope>
    <source>
        <strain evidence="2">CGMCC 4.7299</strain>
    </source>
</reference>
<keyword evidence="3" id="KW-1185">Reference proteome</keyword>
<dbReference type="Gene3D" id="1.10.10.10">
    <property type="entry name" value="Winged helix-like DNA-binding domain superfamily/Winged helix DNA-binding domain"/>
    <property type="match status" value="1"/>
</dbReference>
<reference evidence="2" key="1">
    <citation type="journal article" date="2014" name="Int. J. Syst. Evol. Microbiol.">
        <title>Complete genome sequence of Corynebacterium casei LMG S-19264T (=DSM 44701T), isolated from a smear-ripened cheese.</title>
        <authorList>
            <consortium name="US DOE Joint Genome Institute (JGI-PGF)"/>
            <person name="Walter F."/>
            <person name="Albersmeier A."/>
            <person name="Kalinowski J."/>
            <person name="Ruckert C."/>
        </authorList>
    </citation>
    <scope>NUCLEOTIDE SEQUENCE</scope>
    <source>
        <strain evidence="2">CGMCC 4.7299</strain>
    </source>
</reference>
<organism evidence="2 3">
    <name type="scientific">Mangrovihabitans endophyticus</name>
    <dbReference type="NCBI Taxonomy" id="1751298"/>
    <lineage>
        <taxon>Bacteria</taxon>
        <taxon>Bacillati</taxon>
        <taxon>Actinomycetota</taxon>
        <taxon>Actinomycetes</taxon>
        <taxon>Micromonosporales</taxon>
        <taxon>Micromonosporaceae</taxon>
        <taxon>Mangrovihabitans</taxon>
    </lineage>
</organism>
<name>A0A8J3C8A4_9ACTN</name>
<feature type="domain" description="DUF2087" evidence="1">
    <location>
        <begin position="118"/>
        <end position="173"/>
    </location>
</feature>
<proteinExistence type="predicted"/>
<dbReference type="InterPro" id="IPR036388">
    <property type="entry name" value="WH-like_DNA-bd_sf"/>
</dbReference>
<dbReference type="Proteomes" id="UP000656042">
    <property type="component" value="Unassembled WGS sequence"/>
</dbReference>
<dbReference type="InterPro" id="IPR018656">
    <property type="entry name" value="DUF2087"/>
</dbReference>
<protein>
    <recommendedName>
        <fullName evidence="1">DUF2087 domain-containing protein</fullName>
    </recommendedName>
</protein>
<evidence type="ECO:0000313" key="3">
    <source>
        <dbReference type="Proteomes" id="UP000656042"/>
    </source>
</evidence>